<dbReference type="Proteomes" id="UP000682877">
    <property type="component" value="Chromosome 6"/>
</dbReference>
<accession>A0A8S2AR04</accession>
<gene>
    <name evidence="2" type="ORF">AARE701A_LOCUS15753</name>
</gene>
<feature type="region of interest" description="Disordered" evidence="1">
    <location>
        <begin position="1"/>
        <end position="24"/>
    </location>
</feature>
<sequence>MEGKDDGIASFQTETKVTHPTAPKLLNDAFKDGSSMVHLKDFQITSPDPIQGMDTSWEGTDDGIGSQRAEKEVSSQIFPKLLANAIKSGPKLMHKIEIEQGNLPIFSFSSPDGTFKASSSDISKPRTYIGKRTRSWGKKMKEKEVVENFDRVDKLNQDEPMAKISKRKGQEEEGTSSKTLLIDKDTVIQEGRSGGLAIFWKDHIEIDILSADKNLLDLKASSGSKSWFLSCVYGPPLLASRHLLWNKLSDIGSTGNGYTWGGTRNKQWIQSKLDRCFGNSEWFTLFPISHQWFLEKLGSDHRPVLVRFINDQEIFRGQFKFDKRWAEDPCLEQVIHSSWNRSTYNDEPSVLVKIAECRRAISSWKKQSDTNSRIRIARPSYAWRSILFARRPVSLQPLMNINLKVHQLIDPRSRTWKLDVLQTLFPLNDVKLILQQQPWSGTADFYCWSGTPSGIYDVQSGYKLSSNIAHKQLFYEAGESPSVNPILDSIWHLHIPSKIQLHDSPISQPPQMSTPPADYDDMSEALPSFHGSSADDTDVFTVPGPRPGHRRRHLSEHSHSSLHSDGCVPSMGFTNLEPGESSKRKSSSASPTVSDQRLKKKYPGLDKRLMCVAYCLVALDIGACLMKSQLNCKGFLEDTHKLYA</sequence>
<reference evidence="2" key="1">
    <citation type="submission" date="2021-01" db="EMBL/GenBank/DDBJ databases">
        <authorList>
            <person name="Bezrukov I."/>
        </authorList>
    </citation>
    <scope>NUCLEOTIDE SEQUENCE</scope>
</reference>
<proteinExistence type="predicted"/>
<dbReference type="PANTHER" id="PTHR33710">
    <property type="entry name" value="BNAC02G09200D PROTEIN"/>
    <property type="match status" value="1"/>
</dbReference>
<keyword evidence="3" id="KW-1185">Reference proteome</keyword>
<dbReference type="PANTHER" id="PTHR33710:SF62">
    <property type="entry name" value="DUF4283 DOMAIN PROTEIN"/>
    <property type="match status" value="1"/>
</dbReference>
<evidence type="ECO:0000256" key="1">
    <source>
        <dbReference type="SAM" id="MobiDB-lite"/>
    </source>
</evidence>
<evidence type="ECO:0000313" key="3">
    <source>
        <dbReference type="Proteomes" id="UP000682877"/>
    </source>
</evidence>
<feature type="region of interest" description="Disordered" evidence="1">
    <location>
        <begin position="502"/>
        <end position="597"/>
    </location>
</feature>
<feature type="region of interest" description="Disordered" evidence="1">
    <location>
        <begin position="157"/>
        <end position="176"/>
    </location>
</feature>
<name>A0A8S2AR04_ARAAE</name>
<organism evidence="2 3">
    <name type="scientific">Arabidopsis arenosa</name>
    <name type="common">Sand rock-cress</name>
    <name type="synonym">Cardaminopsis arenosa</name>
    <dbReference type="NCBI Taxonomy" id="38785"/>
    <lineage>
        <taxon>Eukaryota</taxon>
        <taxon>Viridiplantae</taxon>
        <taxon>Streptophyta</taxon>
        <taxon>Embryophyta</taxon>
        <taxon>Tracheophyta</taxon>
        <taxon>Spermatophyta</taxon>
        <taxon>Magnoliopsida</taxon>
        <taxon>eudicotyledons</taxon>
        <taxon>Gunneridae</taxon>
        <taxon>Pentapetalae</taxon>
        <taxon>rosids</taxon>
        <taxon>malvids</taxon>
        <taxon>Brassicales</taxon>
        <taxon>Brassicaceae</taxon>
        <taxon>Camelineae</taxon>
        <taxon>Arabidopsis</taxon>
    </lineage>
</organism>
<protein>
    <submittedName>
        <fullName evidence="2">Uncharacterized protein</fullName>
    </submittedName>
</protein>
<dbReference type="EMBL" id="LR999456">
    <property type="protein sequence ID" value="CAE6112536.1"/>
    <property type="molecule type" value="Genomic_DNA"/>
</dbReference>
<dbReference type="SUPFAM" id="SSF56219">
    <property type="entry name" value="DNase I-like"/>
    <property type="match status" value="1"/>
</dbReference>
<dbReference type="AlphaFoldDB" id="A0A8S2AR04"/>
<dbReference type="InterPro" id="IPR036691">
    <property type="entry name" value="Endo/exonu/phosph_ase_sf"/>
</dbReference>
<evidence type="ECO:0000313" key="2">
    <source>
        <dbReference type="EMBL" id="CAE6112536.1"/>
    </source>
</evidence>